<dbReference type="PANTHER" id="PTHR31423">
    <property type="entry name" value="YBAK DOMAIN-CONTAINING PROTEIN"/>
    <property type="match status" value="1"/>
</dbReference>
<organism evidence="2 3">
    <name type="scientific">Nyssa sinensis</name>
    <dbReference type="NCBI Taxonomy" id="561372"/>
    <lineage>
        <taxon>Eukaryota</taxon>
        <taxon>Viridiplantae</taxon>
        <taxon>Streptophyta</taxon>
        <taxon>Embryophyta</taxon>
        <taxon>Tracheophyta</taxon>
        <taxon>Spermatophyta</taxon>
        <taxon>Magnoliopsida</taxon>
        <taxon>eudicotyledons</taxon>
        <taxon>Gunneridae</taxon>
        <taxon>Pentapetalae</taxon>
        <taxon>asterids</taxon>
        <taxon>Cornales</taxon>
        <taxon>Nyssaceae</taxon>
        <taxon>Nyssa</taxon>
    </lineage>
</organism>
<accession>A0A5J5BUD8</accession>
<feature type="region of interest" description="Disordered" evidence="1">
    <location>
        <begin position="1"/>
        <end position="33"/>
    </location>
</feature>
<feature type="compositionally biased region" description="Basic and acidic residues" evidence="1">
    <location>
        <begin position="187"/>
        <end position="197"/>
    </location>
</feature>
<dbReference type="Proteomes" id="UP000325577">
    <property type="component" value="Linkage Group LG1"/>
</dbReference>
<protein>
    <submittedName>
        <fullName evidence="2">Uncharacterized protein</fullName>
    </submittedName>
</protein>
<feature type="compositionally biased region" description="Polar residues" evidence="1">
    <location>
        <begin position="59"/>
        <end position="69"/>
    </location>
</feature>
<keyword evidence="3" id="KW-1185">Reference proteome</keyword>
<dbReference type="OrthoDB" id="424586at2759"/>
<sequence>MDDSKGRGRYHGIASGPSYKSLGQEATGKGIGPYNKEHVLQLDATHAKEPNTAEAQEGIKTQLSPQESPLSGIHKNEKGKEIVVARVTGEGHREGKGKRIAGQGSEAGDHNNWEEGGTGFDGDESDQDIRYSEIGEPSVGKKTSYREWAEQSTVEDSEQDYQDQYGSSGVKDLQEEDKVRNGGIFKDSTREADPFCRSKGMGEFESLSENNSAVILSSVCSDSELEQIRGWIERATEAWKMTSPEGVQEREVGILQCEPLAVLAPDLSPDGREMVMLDSKELKMKEASRWVMRRTKMVSRGLGVSCRGFEDEITDLFGRIEKASRQQSGGKRESGSRLHRELQKLKSTVNYEMKRKAGKQKGVKALNVRDLDKFLKSIGKNPNYVDLEANPSVGKDQPPDLAALVPSDATVLPGPPEEVASLRGPEINNVSVNNKSTVVAAKAIKPSSDAQNGQSTNPMNLSSSFADPEKFVEEILEKTSAVVLSEIKEETIKQQGEQLGIMVSNSIRKRLSLELKNLATIYKNTAYTEGFHAGTHRQPKRL</sequence>
<proteinExistence type="predicted"/>
<dbReference type="EMBL" id="CM018032">
    <property type="protein sequence ID" value="KAA8546388.1"/>
    <property type="molecule type" value="Genomic_DNA"/>
</dbReference>
<dbReference type="InterPro" id="IPR040285">
    <property type="entry name" value="ProX/PRXD1"/>
</dbReference>
<name>A0A5J5BUD8_9ASTE</name>
<reference evidence="2 3" key="1">
    <citation type="submission" date="2019-09" db="EMBL/GenBank/DDBJ databases">
        <title>A chromosome-level genome assembly of the Chinese tupelo Nyssa sinensis.</title>
        <authorList>
            <person name="Yang X."/>
            <person name="Kang M."/>
            <person name="Yang Y."/>
            <person name="Xiong H."/>
            <person name="Wang M."/>
            <person name="Zhang Z."/>
            <person name="Wang Z."/>
            <person name="Wu H."/>
            <person name="Ma T."/>
            <person name="Liu J."/>
            <person name="Xi Z."/>
        </authorList>
    </citation>
    <scope>NUCLEOTIDE SEQUENCE [LARGE SCALE GENOMIC DNA]</scope>
    <source>
        <strain evidence="2">J267</strain>
        <tissue evidence="2">Leaf</tissue>
    </source>
</reference>
<dbReference type="AlphaFoldDB" id="A0A5J5BUD8"/>
<evidence type="ECO:0000313" key="3">
    <source>
        <dbReference type="Proteomes" id="UP000325577"/>
    </source>
</evidence>
<evidence type="ECO:0000313" key="2">
    <source>
        <dbReference type="EMBL" id="KAA8546388.1"/>
    </source>
</evidence>
<feature type="compositionally biased region" description="Basic and acidic residues" evidence="1">
    <location>
        <begin position="74"/>
        <end position="94"/>
    </location>
</feature>
<dbReference type="PANTHER" id="PTHR31423:SF3">
    <property type="entry name" value="PROLYL-TRNA SYNTHETASE ASSOCIATED DOMAIN-CONTAINING PROTEIN 1-RELATED"/>
    <property type="match status" value="1"/>
</dbReference>
<feature type="region of interest" description="Disordered" evidence="1">
    <location>
        <begin position="48"/>
        <end position="197"/>
    </location>
</feature>
<evidence type="ECO:0000256" key="1">
    <source>
        <dbReference type="SAM" id="MobiDB-lite"/>
    </source>
</evidence>
<gene>
    <name evidence="2" type="ORF">F0562_002873</name>
</gene>